<evidence type="ECO:0000256" key="4">
    <source>
        <dbReference type="RuleBase" id="RU363050"/>
    </source>
</evidence>
<evidence type="ECO:0000256" key="5">
    <source>
        <dbReference type="SAM" id="Coils"/>
    </source>
</evidence>
<keyword evidence="9" id="KW-1185">Reference proteome</keyword>
<evidence type="ECO:0000256" key="2">
    <source>
        <dbReference type="ARBA" id="ARBA00022701"/>
    </source>
</evidence>
<dbReference type="PANTHER" id="PTHR19302:SF70">
    <property type="entry name" value="GAMMA-TUBULIN COMPLEX COMPONENT 6"/>
    <property type="match status" value="1"/>
</dbReference>
<dbReference type="GO" id="GO:0000278">
    <property type="term" value="P:mitotic cell cycle"/>
    <property type="evidence" value="ECO:0007669"/>
    <property type="project" value="TreeGrafter"/>
</dbReference>
<feature type="region of interest" description="Disordered" evidence="6">
    <location>
        <begin position="126"/>
        <end position="153"/>
    </location>
</feature>
<evidence type="ECO:0000256" key="1">
    <source>
        <dbReference type="ARBA" id="ARBA00022490"/>
    </source>
</evidence>
<protein>
    <recommendedName>
        <fullName evidence="4">Gamma-tubulin complex component</fullName>
    </recommendedName>
</protein>
<accession>A0AA35T9L2</accession>
<evidence type="ECO:0000259" key="7">
    <source>
        <dbReference type="Pfam" id="PF17681"/>
    </source>
</evidence>
<dbReference type="GO" id="GO:0051011">
    <property type="term" value="F:microtubule minus-end binding"/>
    <property type="evidence" value="ECO:0007669"/>
    <property type="project" value="TreeGrafter"/>
</dbReference>
<name>A0AA35T9L2_GEOBA</name>
<evidence type="ECO:0000313" key="9">
    <source>
        <dbReference type="Proteomes" id="UP001174909"/>
    </source>
</evidence>
<gene>
    <name evidence="8" type="ORF">GBAR_LOCUS24568</name>
</gene>
<feature type="coiled-coil region" evidence="5">
    <location>
        <begin position="381"/>
        <end position="477"/>
    </location>
</feature>
<keyword evidence="1 4" id="KW-0963">Cytoplasm</keyword>
<comment type="similarity">
    <text evidence="4">Belongs to the TUBGCP family.</text>
</comment>
<dbReference type="GO" id="GO:0005874">
    <property type="term" value="C:microtubule"/>
    <property type="evidence" value="ECO:0007669"/>
    <property type="project" value="UniProtKB-KW"/>
</dbReference>
<evidence type="ECO:0000313" key="8">
    <source>
        <dbReference type="EMBL" id="CAI8044265.1"/>
    </source>
</evidence>
<dbReference type="PANTHER" id="PTHR19302">
    <property type="entry name" value="GAMMA TUBULIN COMPLEX PROTEIN"/>
    <property type="match status" value="1"/>
</dbReference>
<feature type="compositionally biased region" description="Low complexity" evidence="6">
    <location>
        <begin position="54"/>
        <end position="65"/>
    </location>
</feature>
<feature type="compositionally biased region" description="Low complexity" evidence="6">
    <location>
        <begin position="78"/>
        <end position="94"/>
    </location>
</feature>
<dbReference type="GO" id="GO:0051225">
    <property type="term" value="P:spindle assembly"/>
    <property type="evidence" value="ECO:0007669"/>
    <property type="project" value="TreeGrafter"/>
</dbReference>
<dbReference type="InterPro" id="IPR007259">
    <property type="entry name" value="GCP"/>
</dbReference>
<dbReference type="AlphaFoldDB" id="A0AA35T9L2"/>
<dbReference type="GO" id="GO:0007020">
    <property type="term" value="P:microtubule nucleation"/>
    <property type="evidence" value="ECO:0007669"/>
    <property type="project" value="InterPro"/>
</dbReference>
<comment type="caution">
    <text evidence="8">The sequence shown here is derived from an EMBL/GenBank/DDBJ whole genome shotgun (WGS) entry which is preliminary data.</text>
</comment>
<comment type="subcellular location">
    <subcellularLocation>
        <location evidence="4">Cytoplasm</location>
        <location evidence="4">Cytoskeleton</location>
        <location evidence="4">Microtubule organizing center</location>
    </subcellularLocation>
</comment>
<dbReference type="Pfam" id="PF17681">
    <property type="entry name" value="GCP_N_terminal"/>
    <property type="match status" value="1"/>
</dbReference>
<evidence type="ECO:0000256" key="6">
    <source>
        <dbReference type="SAM" id="MobiDB-lite"/>
    </source>
</evidence>
<dbReference type="GO" id="GO:0051321">
    <property type="term" value="P:meiotic cell cycle"/>
    <property type="evidence" value="ECO:0007669"/>
    <property type="project" value="TreeGrafter"/>
</dbReference>
<dbReference type="GO" id="GO:0000922">
    <property type="term" value="C:spindle pole"/>
    <property type="evidence" value="ECO:0007669"/>
    <property type="project" value="InterPro"/>
</dbReference>
<reference evidence="8" key="1">
    <citation type="submission" date="2023-03" db="EMBL/GenBank/DDBJ databases">
        <authorList>
            <person name="Steffen K."/>
            <person name="Cardenas P."/>
        </authorList>
    </citation>
    <scope>NUCLEOTIDE SEQUENCE</scope>
</reference>
<dbReference type="GO" id="GO:0031122">
    <property type="term" value="P:cytoplasmic microtubule organization"/>
    <property type="evidence" value="ECO:0007669"/>
    <property type="project" value="TreeGrafter"/>
</dbReference>
<dbReference type="Proteomes" id="UP001174909">
    <property type="component" value="Unassembled WGS sequence"/>
</dbReference>
<feature type="region of interest" description="Disordered" evidence="6">
    <location>
        <begin position="54"/>
        <end position="99"/>
    </location>
</feature>
<feature type="domain" description="Gamma tubulin complex component protein N-terminal" evidence="7">
    <location>
        <begin position="184"/>
        <end position="359"/>
    </location>
</feature>
<dbReference type="InterPro" id="IPR041470">
    <property type="entry name" value="GCP_N"/>
</dbReference>
<dbReference type="GO" id="GO:0000930">
    <property type="term" value="C:gamma-tubulin complex"/>
    <property type="evidence" value="ECO:0007669"/>
    <property type="project" value="TreeGrafter"/>
</dbReference>
<dbReference type="GO" id="GO:0043015">
    <property type="term" value="F:gamma-tubulin binding"/>
    <property type="evidence" value="ECO:0007669"/>
    <property type="project" value="InterPro"/>
</dbReference>
<evidence type="ECO:0000256" key="3">
    <source>
        <dbReference type="ARBA" id="ARBA00023212"/>
    </source>
</evidence>
<sequence>MLCLCCHGAESKRRQTPGLSSLFDGLTHSTTGSPNSLLSLPNLPSHPSLLSLLTLPLHSSPPTTNVKASPPPSPPCSPSSSSLWSQLSTDSGSSRSWEGWHHSRPFLTEAGEEAVKHSLFLSATHLPVSVGEPRPPDTPEAPPSGRGQERGSVAQAFESAVTRLQQYWQTVTDTYHSVPPMARHVGLHDLQPLLSLLSSVQSAPMSGLEIVDRLYNQCCGVQGTPHYPLLLSLFSLSLTPYTHFLSQWLFRGWLDEKEEFGIHSNHRALQCRDHHYWTEGYSVTEACSPTFLSRHNDTVLACGKALNLLRLVHPQHPVCSQEVKCPPVAVATSLEMLEELTRQCQAYLDGVVEKVNEDKRRRLLKAEAEEREAVEVVLEARRRAREAIVAAREVEEGLERQRLRERREQLLELKTRATEARLLRMEREKEEKERDREMVAVLVGRDEALTAHEKKLAEEARAELVAHYEALERKAEKRKWRAEWREARWRLAGRRREWMEREHWETGGEEERGEGDVLMAEKETFSDEVVMKEVAMVNTECKVAEERHDAASSSPLTFVPAENLSSDGVVDELSTCLPETSSLLPSLVEVDNEQGSANLPPAVPVVTRGQAPPSTIGDLIQLWKGCG</sequence>
<keyword evidence="5" id="KW-0175">Coiled coil</keyword>
<dbReference type="EMBL" id="CASHTH010003384">
    <property type="protein sequence ID" value="CAI8044265.1"/>
    <property type="molecule type" value="Genomic_DNA"/>
</dbReference>
<keyword evidence="2 4" id="KW-0493">Microtubule</keyword>
<proteinExistence type="inferred from homology"/>
<keyword evidence="3 4" id="KW-0206">Cytoskeleton</keyword>
<organism evidence="8 9">
    <name type="scientific">Geodia barretti</name>
    <name type="common">Barrett's horny sponge</name>
    <dbReference type="NCBI Taxonomy" id="519541"/>
    <lineage>
        <taxon>Eukaryota</taxon>
        <taxon>Metazoa</taxon>
        <taxon>Porifera</taxon>
        <taxon>Demospongiae</taxon>
        <taxon>Heteroscleromorpha</taxon>
        <taxon>Tetractinellida</taxon>
        <taxon>Astrophorina</taxon>
        <taxon>Geodiidae</taxon>
        <taxon>Geodia</taxon>
    </lineage>
</organism>